<name>A0ABN2M3D8_9ACTN</name>
<evidence type="ECO:0000313" key="1">
    <source>
        <dbReference type="EMBL" id="GAA1808108.1"/>
    </source>
</evidence>
<gene>
    <name evidence="1" type="ORF">GCM10009682_32390</name>
</gene>
<accession>A0ABN2M3D8</accession>
<organism evidence="1 2">
    <name type="scientific">Luedemannella flava</name>
    <dbReference type="NCBI Taxonomy" id="349316"/>
    <lineage>
        <taxon>Bacteria</taxon>
        <taxon>Bacillati</taxon>
        <taxon>Actinomycetota</taxon>
        <taxon>Actinomycetes</taxon>
        <taxon>Micromonosporales</taxon>
        <taxon>Micromonosporaceae</taxon>
        <taxon>Luedemannella</taxon>
    </lineage>
</organism>
<dbReference type="EMBL" id="BAAALT010000090">
    <property type="protein sequence ID" value="GAA1808108.1"/>
    <property type="molecule type" value="Genomic_DNA"/>
</dbReference>
<dbReference type="Proteomes" id="UP001500218">
    <property type="component" value="Unassembled WGS sequence"/>
</dbReference>
<proteinExistence type="predicted"/>
<reference evidence="1 2" key="1">
    <citation type="journal article" date="2019" name="Int. J. Syst. Evol. Microbiol.">
        <title>The Global Catalogue of Microorganisms (GCM) 10K type strain sequencing project: providing services to taxonomists for standard genome sequencing and annotation.</title>
        <authorList>
            <consortium name="The Broad Institute Genomics Platform"/>
            <consortium name="The Broad Institute Genome Sequencing Center for Infectious Disease"/>
            <person name="Wu L."/>
            <person name="Ma J."/>
        </authorList>
    </citation>
    <scope>NUCLEOTIDE SEQUENCE [LARGE SCALE GENOMIC DNA]</scope>
    <source>
        <strain evidence="1 2">JCM 13250</strain>
    </source>
</reference>
<sequence>MIQQAQPPCPPTVEEDSMFIAPFDLDNPPADPPEGAHPLVWRMAQAIRIAHQPDSTACCVTCRVSVAWPCAPSRLAARGLLLALRLRQAPARWPSNQRIPW</sequence>
<comment type="caution">
    <text evidence="1">The sequence shown here is derived from an EMBL/GenBank/DDBJ whole genome shotgun (WGS) entry which is preliminary data.</text>
</comment>
<evidence type="ECO:0000313" key="2">
    <source>
        <dbReference type="Proteomes" id="UP001500218"/>
    </source>
</evidence>
<keyword evidence="2" id="KW-1185">Reference proteome</keyword>
<protein>
    <submittedName>
        <fullName evidence="1">Uncharacterized protein</fullName>
    </submittedName>
</protein>